<organism evidence="1 2">
    <name type="scientific">Halothiobacillus diazotrophicus</name>
    <dbReference type="NCBI Taxonomy" id="1860122"/>
    <lineage>
        <taxon>Bacteria</taxon>
        <taxon>Pseudomonadati</taxon>
        <taxon>Pseudomonadota</taxon>
        <taxon>Gammaproteobacteria</taxon>
        <taxon>Chromatiales</taxon>
        <taxon>Halothiobacillaceae</taxon>
        <taxon>Halothiobacillus</taxon>
    </lineage>
</organism>
<dbReference type="InterPro" id="IPR050793">
    <property type="entry name" value="CMP-NeuNAc_synthase"/>
</dbReference>
<keyword evidence="1" id="KW-0808">Transferase</keyword>
<dbReference type="PANTHER" id="PTHR21485">
    <property type="entry name" value="HAD SUPERFAMILY MEMBERS CMAS AND KDSC"/>
    <property type="match status" value="1"/>
</dbReference>
<keyword evidence="2" id="KW-1185">Reference proteome</keyword>
<proteinExistence type="predicted"/>
<dbReference type="EMBL" id="CP016027">
    <property type="protein sequence ID" value="ANJ67133.1"/>
    <property type="molecule type" value="Genomic_DNA"/>
</dbReference>
<evidence type="ECO:0000313" key="2">
    <source>
        <dbReference type="Proteomes" id="UP000078596"/>
    </source>
</evidence>
<dbReference type="STRING" id="1860122.A9404_06805"/>
<accession>A0A191ZH03</accession>
<dbReference type="InterPro" id="IPR029044">
    <property type="entry name" value="Nucleotide-diphossugar_trans"/>
</dbReference>
<dbReference type="CDD" id="cd02513">
    <property type="entry name" value="CMP-NeuAc_Synthase"/>
    <property type="match status" value="1"/>
</dbReference>
<reference evidence="1 2" key="1">
    <citation type="submission" date="2016-06" db="EMBL/GenBank/DDBJ databases">
        <title>Insight into the functional genes involving in sulfur oxidation in Pearl River water.</title>
        <authorList>
            <person name="Luo J."/>
            <person name="Tan X."/>
            <person name="Lin W."/>
        </authorList>
    </citation>
    <scope>NUCLEOTIDE SEQUENCE [LARGE SCALE GENOMIC DNA]</scope>
    <source>
        <strain evidence="1 2">LS2</strain>
    </source>
</reference>
<dbReference type="SUPFAM" id="SSF53448">
    <property type="entry name" value="Nucleotide-diphospho-sugar transferases"/>
    <property type="match status" value="1"/>
</dbReference>
<dbReference type="PANTHER" id="PTHR21485:SF6">
    <property type="entry name" value="N-ACYLNEURAMINATE CYTIDYLYLTRANSFERASE-RELATED"/>
    <property type="match status" value="1"/>
</dbReference>
<dbReference type="Proteomes" id="UP000078596">
    <property type="component" value="Chromosome"/>
</dbReference>
<dbReference type="KEGG" id="haz:A9404_06805"/>
<dbReference type="RefSeq" id="WP_066099498.1">
    <property type="nucleotide sequence ID" value="NZ_CP016027.1"/>
</dbReference>
<evidence type="ECO:0000313" key="1">
    <source>
        <dbReference type="EMBL" id="ANJ67133.1"/>
    </source>
</evidence>
<dbReference type="OrthoDB" id="9805604at2"/>
<dbReference type="GO" id="GO:0008781">
    <property type="term" value="F:N-acylneuraminate cytidylyltransferase activity"/>
    <property type="evidence" value="ECO:0007669"/>
    <property type="project" value="TreeGrafter"/>
</dbReference>
<sequence length="234" mass="25316">MSDAPRVLAIVPARGGSKGLPGKNIRPLLGKPLIGWSLDAARASRYITDVAVSSDDPEILSVAQGLGAHMSLTRPPELARDESSSMDVVLQVLDVLPAYDWVVLLQPTSPLRTGADIDAALERCWTTGAPACVSVSPAAESPWWMFGIDVSGRLASFLPPAQRPTRRQDLPELYSLNGAVYAARVDWLRQSRSFLAEETVAVVMPTARAVDIDTLEDFQQAEYLLNQRGTVLPP</sequence>
<dbReference type="Gene3D" id="3.90.550.10">
    <property type="entry name" value="Spore Coat Polysaccharide Biosynthesis Protein SpsA, Chain A"/>
    <property type="match status" value="1"/>
</dbReference>
<protein>
    <submittedName>
        <fullName evidence="1">Acylneuraminate cytidylyltransferase</fullName>
    </submittedName>
</protein>
<gene>
    <name evidence="1" type="ORF">A9404_06805</name>
</gene>
<dbReference type="Pfam" id="PF02348">
    <property type="entry name" value="CTP_transf_3"/>
    <property type="match status" value="1"/>
</dbReference>
<keyword evidence="1" id="KW-0548">Nucleotidyltransferase</keyword>
<dbReference type="AlphaFoldDB" id="A0A191ZH03"/>
<dbReference type="InterPro" id="IPR003329">
    <property type="entry name" value="Cytidylyl_trans"/>
</dbReference>
<name>A0A191ZH03_9GAMM</name>